<sequence>MSSRGIACVPYADWMEDSDDIGDDDSDEFTGCCYSYKYSGKYSKYRKNGEVKYRREIPIEAIKSQYMSENDPRTKFDPDGNPCRFIKFEDLIKNKYELGKLFLKDQKGINTLMPHETKPENFLSLLNIESEVIKFTNSEIAEMTDEQLHGELDRVNKELEIQMDFEGLNNDFVVIPPYDERIENSISIRADITMFDWKALGSRCKFDVIIMDPPWMIQPGQVTRGVSLDYNLLEAARIEKMPLKLVQDNGYCLMWVVASMLSTGIKMMKTWGYSIVSFGNWVKISKFGRYSPSNGYFLQHCKETFIIGVKGKPIDGANLDAYSDIILSERARSLRSCMRSWRKCFLEECTWKFLLELII</sequence>
<dbReference type="InterPro" id="IPR002052">
    <property type="entry name" value="DNA_methylase_N6_adenine_CS"/>
</dbReference>
<evidence type="ECO:0000256" key="6">
    <source>
        <dbReference type="PROSITE-ProRule" id="PRU00489"/>
    </source>
</evidence>
<dbReference type="OrthoDB" id="10262526at2759"/>
<dbReference type="Pfam" id="PF05063">
    <property type="entry name" value="MT-A70"/>
    <property type="match status" value="1"/>
</dbReference>
<keyword evidence="3" id="KW-0808">Transferase</keyword>
<reference evidence="7" key="2">
    <citation type="journal article" date="2007" name="Science">
        <title>Draft genome sequence of the sexually transmitted pathogen Trichomonas vaginalis.</title>
        <authorList>
            <person name="Carlton J.M."/>
            <person name="Hirt R.P."/>
            <person name="Silva J.C."/>
            <person name="Delcher A.L."/>
            <person name="Schatz M."/>
            <person name="Zhao Q."/>
            <person name="Wortman J.R."/>
            <person name="Bidwell S.L."/>
            <person name="Alsmark U.C.M."/>
            <person name="Besteiro S."/>
            <person name="Sicheritz-Ponten T."/>
            <person name="Noel C.J."/>
            <person name="Dacks J.B."/>
            <person name="Foster P.G."/>
            <person name="Simillion C."/>
            <person name="Van de Peer Y."/>
            <person name="Miranda-Saavedra D."/>
            <person name="Barton G.J."/>
            <person name="Westrop G.D."/>
            <person name="Mueller S."/>
            <person name="Dessi D."/>
            <person name="Fiori P.L."/>
            <person name="Ren Q."/>
            <person name="Paulsen I."/>
            <person name="Zhang H."/>
            <person name="Bastida-Corcuera F.D."/>
            <person name="Simoes-Barbosa A."/>
            <person name="Brown M.T."/>
            <person name="Hayes R.D."/>
            <person name="Mukherjee M."/>
            <person name="Okumura C.Y."/>
            <person name="Schneider R."/>
            <person name="Smith A.J."/>
            <person name="Vanacova S."/>
            <person name="Villalvazo M."/>
            <person name="Haas B.J."/>
            <person name="Pertea M."/>
            <person name="Feldblyum T.V."/>
            <person name="Utterback T.R."/>
            <person name="Shu C.L."/>
            <person name="Osoegawa K."/>
            <person name="de Jong P.J."/>
            <person name="Hrdy I."/>
            <person name="Horvathova L."/>
            <person name="Zubacova Z."/>
            <person name="Dolezal P."/>
            <person name="Malik S.B."/>
            <person name="Logsdon J.M. Jr."/>
            <person name="Henze K."/>
            <person name="Gupta A."/>
            <person name="Wang C.C."/>
            <person name="Dunne R.L."/>
            <person name="Upcroft J.A."/>
            <person name="Upcroft P."/>
            <person name="White O."/>
            <person name="Salzberg S.L."/>
            <person name="Tang P."/>
            <person name="Chiu C.-H."/>
            <person name="Lee Y.-S."/>
            <person name="Embley T.M."/>
            <person name="Coombs G.H."/>
            <person name="Mottram J.C."/>
            <person name="Tachezy J."/>
            <person name="Fraser-Liggett C.M."/>
            <person name="Johnson P.J."/>
        </authorList>
    </citation>
    <scope>NUCLEOTIDE SEQUENCE [LARGE SCALE GENOMIC DNA]</scope>
    <source>
        <strain evidence="7">G3</strain>
    </source>
</reference>
<dbReference type="PROSITE" id="PS00092">
    <property type="entry name" value="N6_MTASE"/>
    <property type="match status" value="1"/>
</dbReference>
<dbReference type="SUPFAM" id="SSF53335">
    <property type="entry name" value="S-adenosyl-L-methionine-dependent methyltransferases"/>
    <property type="match status" value="1"/>
</dbReference>
<dbReference type="STRING" id="5722.A2E165"/>
<dbReference type="VEuPathDB" id="TrichDB:TVAG_002370"/>
<dbReference type="AlphaFoldDB" id="A2E165"/>
<keyword evidence="8" id="KW-1185">Reference proteome</keyword>
<gene>
    <name evidence="7" type="ORF">TVAG_389630</name>
</gene>
<dbReference type="KEGG" id="tva:4771543"/>
<dbReference type="GO" id="GO:0001734">
    <property type="term" value="F:mRNA m(6)A methyltransferase activity"/>
    <property type="evidence" value="ECO:0007669"/>
    <property type="project" value="UniProtKB-EC"/>
</dbReference>
<dbReference type="RefSeq" id="XP_001325789.1">
    <property type="nucleotide sequence ID" value="XM_001325754.1"/>
</dbReference>
<keyword evidence="2" id="KW-0489">Methyltransferase</keyword>
<proteinExistence type="inferred from homology"/>
<dbReference type="VEuPathDB" id="TrichDB:TVAGG3_0938940"/>
<evidence type="ECO:0000256" key="5">
    <source>
        <dbReference type="ARBA" id="ARBA00048957"/>
    </source>
</evidence>
<dbReference type="PANTHER" id="PTHR12829">
    <property type="entry name" value="N6-ADENOSINE-METHYLTRANSFERASE"/>
    <property type="match status" value="1"/>
</dbReference>
<protein>
    <recommendedName>
        <fullName evidence="1">mRNA m(6)A methyltransferase</fullName>
        <ecNumber evidence="1">2.1.1.348</ecNumber>
    </recommendedName>
</protein>
<dbReference type="InterPro" id="IPR029063">
    <property type="entry name" value="SAM-dependent_MTases_sf"/>
</dbReference>
<dbReference type="EMBL" id="DS113283">
    <property type="protein sequence ID" value="EAY13566.1"/>
    <property type="molecule type" value="Genomic_DNA"/>
</dbReference>
<evidence type="ECO:0000256" key="2">
    <source>
        <dbReference type="ARBA" id="ARBA00022603"/>
    </source>
</evidence>
<dbReference type="GO" id="GO:0016556">
    <property type="term" value="P:mRNA modification"/>
    <property type="evidence" value="ECO:0000318"/>
    <property type="project" value="GO_Central"/>
</dbReference>
<dbReference type="InParanoid" id="A2E165"/>
<dbReference type="GO" id="GO:0003676">
    <property type="term" value="F:nucleic acid binding"/>
    <property type="evidence" value="ECO:0007669"/>
    <property type="project" value="InterPro"/>
</dbReference>
<accession>A2E165</accession>
<dbReference type="GO" id="GO:0032259">
    <property type="term" value="P:methylation"/>
    <property type="evidence" value="ECO:0007669"/>
    <property type="project" value="UniProtKB-KW"/>
</dbReference>
<dbReference type="GO" id="GO:0008168">
    <property type="term" value="F:methyltransferase activity"/>
    <property type="evidence" value="ECO:0000318"/>
    <property type="project" value="GO_Central"/>
</dbReference>
<dbReference type="Proteomes" id="UP000001542">
    <property type="component" value="Unassembled WGS sequence"/>
</dbReference>
<dbReference type="PANTHER" id="PTHR12829:SF7">
    <property type="entry name" value="N6-ADENOSINE-METHYLTRANSFERASE CATALYTIC SUBUNIT"/>
    <property type="match status" value="1"/>
</dbReference>
<dbReference type="EC" id="2.1.1.348" evidence="1"/>
<name>A2E165_TRIV3</name>
<dbReference type="InterPro" id="IPR007757">
    <property type="entry name" value="MT-A70-like"/>
</dbReference>
<evidence type="ECO:0000313" key="8">
    <source>
        <dbReference type="Proteomes" id="UP000001542"/>
    </source>
</evidence>
<evidence type="ECO:0000256" key="3">
    <source>
        <dbReference type="ARBA" id="ARBA00022679"/>
    </source>
</evidence>
<dbReference type="GO" id="GO:0005634">
    <property type="term" value="C:nucleus"/>
    <property type="evidence" value="ECO:0000318"/>
    <property type="project" value="GO_Central"/>
</dbReference>
<evidence type="ECO:0000256" key="1">
    <source>
        <dbReference type="ARBA" id="ARBA00012160"/>
    </source>
</evidence>
<keyword evidence="4" id="KW-0949">S-adenosyl-L-methionine</keyword>
<evidence type="ECO:0000313" key="7">
    <source>
        <dbReference type="EMBL" id="EAY13566.1"/>
    </source>
</evidence>
<organism evidence="7 8">
    <name type="scientific">Trichomonas vaginalis (strain ATCC PRA-98 / G3)</name>
    <dbReference type="NCBI Taxonomy" id="412133"/>
    <lineage>
        <taxon>Eukaryota</taxon>
        <taxon>Metamonada</taxon>
        <taxon>Parabasalia</taxon>
        <taxon>Trichomonadida</taxon>
        <taxon>Trichomonadidae</taxon>
        <taxon>Trichomonas</taxon>
    </lineage>
</organism>
<dbReference type="PROSITE" id="PS51143">
    <property type="entry name" value="MT_A70"/>
    <property type="match status" value="1"/>
</dbReference>
<comment type="catalytic activity">
    <reaction evidence="5">
        <text>an adenosine in mRNA + S-adenosyl-L-methionine = an N(6)-methyladenosine in mRNA + S-adenosyl-L-homocysteine + H(+)</text>
        <dbReference type="Rhea" id="RHEA:55584"/>
        <dbReference type="Rhea" id="RHEA-COMP:12414"/>
        <dbReference type="Rhea" id="RHEA-COMP:12417"/>
        <dbReference type="ChEBI" id="CHEBI:15378"/>
        <dbReference type="ChEBI" id="CHEBI:57856"/>
        <dbReference type="ChEBI" id="CHEBI:59789"/>
        <dbReference type="ChEBI" id="CHEBI:74411"/>
        <dbReference type="ChEBI" id="CHEBI:74449"/>
        <dbReference type="EC" id="2.1.1.348"/>
    </reaction>
</comment>
<reference evidence="7" key="1">
    <citation type="submission" date="2006-10" db="EMBL/GenBank/DDBJ databases">
        <authorList>
            <person name="Amadeo P."/>
            <person name="Zhao Q."/>
            <person name="Wortman J."/>
            <person name="Fraser-Liggett C."/>
            <person name="Carlton J."/>
        </authorList>
    </citation>
    <scope>NUCLEOTIDE SEQUENCE</scope>
    <source>
        <strain evidence="7">G3</strain>
    </source>
</reference>
<evidence type="ECO:0000256" key="4">
    <source>
        <dbReference type="ARBA" id="ARBA00022691"/>
    </source>
</evidence>
<comment type="similarity">
    <text evidence="6">Belongs to the MT-A70-like family.</text>
</comment>
<dbReference type="eggNOG" id="KOG2098">
    <property type="taxonomic scope" value="Eukaryota"/>
</dbReference>